<dbReference type="EMBL" id="CP026606">
    <property type="protein sequence ID" value="AVB75734.1"/>
    <property type="molecule type" value="Genomic_DNA"/>
</dbReference>
<sequence length="374" mass="43575">MGFKEDLQKLSVQVGERKDYINNEETTKQSLIIPFVQTLGFEVFNPLEVRPEYIADFGKKKGEKVDYALFKDKKPVMFIEAKSVTENLKNHDAQLSRYFNAVPEVKLAILTNGVDYKFFTDLNSENMMDDSPFLTLNIMDLKDSDYETLQKFRKDEFTKEELLNHAEELVYMSALRGTLRNLFKNPNDDFVRFLIKDVSEIRVTSAVIERFRPLVKKAISNTVLDIVSTSLSKDEHLEEPEVIEPEILTEIQETENSQKREVITTQEELSAYDRVVQILGKYGKDISDVNYKDTTIYFGIYRKNITNWFLRFNLDSQTKHIITKLEMDEAKLLSNGFEVGPPQKRNGNSRIYFNSIEDLEKLENLIVKCYDQLK</sequence>
<reference evidence="5" key="1">
    <citation type="journal article" date="2018" name="Genome Announc.">
        <title>Complete Genome Sequence of the Methanococcus maripaludis Type Strain JJ (DSM 2067), a Model for Selenoprotein Synthesis in Archaea.</title>
        <authorList>
            <person name="Poehlein A."/>
            <person name="Heym D."/>
            <person name="Quitzke V."/>
            <person name="Fersch J."/>
            <person name="Daniel R."/>
            <person name="Rother M."/>
        </authorList>
    </citation>
    <scope>NUCLEOTIDE SEQUENCE [LARGE SCALE GENOMIC DNA]</scope>
    <source>
        <strain evidence="5">DSM 2067</strain>
    </source>
</reference>
<proteinExistence type="predicted"/>
<dbReference type="Proteomes" id="UP000567099">
    <property type="component" value="Unassembled WGS sequence"/>
</dbReference>
<evidence type="ECO:0000313" key="5">
    <source>
        <dbReference type="Proteomes" id="UP000239462"/>
    </source>
</evidence>
<evidence type="ECO:0000313" key="6">
    <source>
        <dbReference type="Proteomes" id="UP000567099"/>
    </source>
</evidence>
<protein>
    <submittedName>
        <fullName evidence="2">DNA polymerase III subunit epsilon</fullName>
    </submittedName>
</protein>
<dbReference type="EMBL" id="JACDUO010000001">
    <property type="protein sequence ID" value="MBA2864150.1"/>
    <property type="molecule type" value="Genomic_DNA"/>
</dbReference>
<dbReference type="InterPro" id="IPR029464">
    <property type="entry name" value="HSDR_N"/>
</dbReference>
<dbReference type="Proteomes" id="UP000590564">
    <property type="component" value="Unassembled WGS sequence"/>
</dbReference>
<reference evidence="2" key="2">
    <citation type="submission" date="2018-02" db="EMBL/GenBank/DDBJ databases">
        <title>Complete genome sequence of the Methanococcus maripaludis type strain JJ (DSM 2067), a model for selenoprotein synthesis in Archaea.</title>
        <authorList>
            <person name="Poehlein A."/>
            <person name="Heym D."/>
            <person name="Quitzke V."/>
            <person name="Fersch J."/>
            <person name="Daniel R."/>
            <person name="Rother M."/>
        </authorList>
    </citation>
    <scope>NUCLEOTIDE SEQUENCE [LARGE SCALE GENOMIC DNA]</scope>
    <source>
        <strain evidence="2">DSM 2067</strain>
    </source>
</reference>
<dbReference type="RefSeq" id="WP_104837387.1">
    <property type="nucleotide sequence ID" value="NZ_CP026606.1"/>
</dbReference>
<feature type="domain" description="Type I restriction enzyme R protein N-terminal" evidence="1">
    <location>
        <begin position="23"/>
        <end position="120"/>
    </location>
</feature>
<evidence type="ECO:0000259" key="1">
    <source>
        <dbReference type="Pfam" id="PF13588"/>
    </source>
</evidence>
<evidence type="ECO:0000313" key="4">
    <source>
        <dbReference type="EMBL" id="MBB6497076.1"/>
    </source>
</evidence>
<organism evidence="2 5">
    <name type="scientific">Methanococcus maripaludis</name>
    <name type="common">Methanococcus deltae</name>
    <dbReference type="NCBI Taxonomy" id="39152"/>
    <lineage>
        <taxon>Archaea</taxon>
        <taxon>Methanobacteriati</taxon>
        <taxon>Methanobacteriota</taxon>
        <taxon>Methanomada group</taxon>
        <taxon>Methanococci</taxon>
        <taxon>Methanococcales</taxon>
        <taxon>Methanococcaceae</taxon>
        <taxon>Methanococcus</taxon>
    </lineage>
</organism>
<dbReference type="Pfam" id="PF13588">
    <property type="entry name" value="HSDR_N_2"/>
    <property type="match status" value="1"/>
</dbReference>
<evidence type="ECO:0000313" key="3">
    <source>
        <dbReference type="EMBL" id="MBA2864150.1"/>
    </source>
</evidence>
<reference evidence="4 7" key="3">
    <citation type="submission" date="2020-08" db="EMBL/GenBank/DDBJ databases">
        <title>Genomic Encyclopedia of Type Strains, Phase IV (KMG-V): Genome sequencing to study the core and pangenomes of soil and plant-associated prokaryotes.</title>
        <authorList>
            <person name="Whitman W."/>
        </authorList>
    </citation>
    <scope>NUCLEOTIDE SEQUENCE [LARGE SCALE GENOMIC DNA]</scope>
    <source>
        <strain evidence="3 6">C13</strain>
        <strain evidence="4 7">D1</strain>
    </source>
</reference>
<dbReference type="GeneID" id="36101412"/>
<gene>
    <name evidence="3" type="ORF">HNP94_001150</name>
    <name evidence="4" type="ORF">HNP96_001117</name>
    <name evidence="2" type="ORF">MMJJ_03170</name>
</gene>
<evidence type="ECO:0000313" key="2">
    <source>
        <dbReference type="EMBL" id="AVB75734.1"/>
    </source>
</evidence>
<dbReference type="Proteomes" id="UP000239462">
    <property type="component" value="Chromosome"/>
</dbReference>
<name>A0A2L1C8R5_METMI</name>
<evidence type="ECO:0000313" key="7">
    <source>
        <dbReference type="Proteomes" id="UP000590564"/>
    </source>
</evidence>
<accession>A0A2L1C8R5</accession>
<dbReference type="KEGG" id="mmad:MMJJ_03170"/>
<dbReference type="AlphaFoldDB" id="A0A2L1C8R5"/>
<dbReference type="EMBL" id="JACHED010000002">
    <property type="protein sequence ID" value="MBB6497076.1"/>
    <property type="molecule type" value="Genomic_DNA"/>
</dbReference>